<name>X6MKZ6_RETFI</name>
<gene>
    <name evidence="1" type="ORF">RFI_22680</name>
</gene>
<evidence type="ECO:0000313" key="2">
    <source>
        <dbReference type="Proteomes" id="UP000023152"/>
    </source>
</evidence>
<dbReference type="AlphaFoldDB" id="X6MKZ6"/>
<dbReference type="Proteomes" id="UP000023152">
    <property type="component" value="Unassembled WGS sequence"/>
</dbReference>
<comment type="caution">
    <text evidence="1">The sequence shown here is derived from an EMBL/GenBank/DDBJ whole genome shotgun (WGS) entry which is preliminary data.</text>
</comment>
<proteinExistence type="predicted"/>
<dbReference type="OrthoDB" id="6142015at2759"/>
<dbReference type="EMBL" id="ASPP01019858">
    <property type="protein sequence ID" value="ETO14688.1"/>
    <property type="molecule type" value="Genomic_DNA"/>
</dbReference>
<sequence length="385" mass="45042">MRTNFDQSIRNGDHNRLLKKLGAILTSIWNKSKHNTNVTKEYSKISTLKRGQPNLFIFKDNGQLNIVINLFQSLAMLPRVENVLICKETTTEEEVKCTLVRALYCAQLRKQDCLYCLVWPEKLRMVVLIKVVQCFQELFLSPSKSICNFSYLFVVVSSDEHNDLTRVLQRLQSNTRASFHYILDISQNLYCNSLSTFLTYNNKPKPFVQLYRSDIVVGKYDIPRLNAKQEYVKYSDQDCIIVYHLDVSSCVNRKINDLLFQLFFLRHIDTHSSSFHVNPNMVFFVELPSKFDDVQALYTLFSGINFPLVSVDKASNPFLYEEKDQYCLKWMKEYYSDNLKFGVIIDIYVCIHTITHNLKKLVYTRKKYSRKKLGKLAVDTNIPSK</sequence>
<protein>
    <submittedName>
        <fullName evidence="1">Uncharacterized protein</fullName>
    </submittedName>
</protein>
<organism evidence="1 2">
    <name type="scientific">Reticulomyxa filosa</name>
    <dbReference type="NCBI Taxonomy" id="46433"/>
    <lineage>
        <taxon>Eukaryota</taxon>
        <taxon>Sar</taxon>
        <taxon>Rhizaria</taxon>
        <taxon>Retaria</taxon>
        <taxon>Foraminifera</taxon>
        <taxon>Monothalamids</taxon>
        <taxon>Reticulomyxidae</taxon>
        <taxon>Reticulomyxa</taxon>
    </lineage>
</organism>
<accession>X6MKZ6</accession>
<keyword evidence="2" id="KW-1185">Reference proteome</keyword>
<reference evidence="1 2" key="1">
    <citation type="journal article" date="2013" name="Curr. Biol.">
        <title>The Genome of the Foraminiferan Reticulomyxa filosa.</title>
        <authorList>
            <person name="Glockner G."/>
            <person name="Hulsmann N."/>
            <person name="Schleicher M."/>
            <person name="Noegel A.A."/>
            <person name="Eichinger L."/>
            <person name="Gallinger C."/>
            <person name="Pawlowski J."/>
            <person name="Sierra R."/>
            <person name="Euteneuer U."/>
            <person name="Pillet L."/>
            <person name="Moustafa A."/>
            <person name="Platzer M."/>
            <person name="Groth M."/>
            <person name="Szafranski K."/>
            <person name="Schliwa M."/>
        </authorList>
    </citation>
    <scope>NUCLEOTIDE SEQUENCE [LARGE SCALE GENOMIC DNA]</scope>
</reference>
<evidence type="ECO:0000313" key="1">
    <source>
        <dbReference type="EMBL" id="ETO14688.1"/>
    </source>
</evidence>